<feature type="transmembrane region" description="Helical" evidence="7">
    <location>
        <begin position="370"/>
        <end position="391"/>
    </location>
</feature>
<comment type="subcellular location">
    <subcellularLocation>
        <location evidence="1">Cell membrane</location>
        <topology evidence="1">Multi-pass membrane protein</topology>
    </subcellularLocation>
</comment>
<proteinExistence type="predicted"/>
<feature type="domain" description="ABC3 transporter permease C-terminal" evidence="8">
    <location>
        <begin position="369"/>
        <end position="481"/>
    </location>
</feature>
<feature type="domain" description="ABC3 transporter permease C-terminal" evidence="8">
    <location>
        <begin position="773"/>
        <end position="880"/>
    </location>
</feature>
<feature type="transmembrane region" description="Helical" evidence="7">
    <location>
        <begin position="461"/>
        <end position="483"/>
    </location>
</feature>
<dbReference type="Proteomes" id="UP000663608">
    <property type="component" value="Chromosome"/>
</dbReference>
<evidence type="ECO:0000259" key="8">
    <source>
        <dbReference type="Pfam" id="PF02687"/>
    </source>
</evidence>
<evidence type="ECO:0000256" key="3">
    <source>
        <dbReference type="ARBA" id="ARBA00022692"/>
    </source>
</evidence>
<dbReference type="InterPro" id="IPR038766">
    <property type="entry name" value="Membrane_comp_ABC_pdt"/>
</dbReference>
<evidence type="ECO:0000313" key="11">
    <source>
        <dbReference type="Proteomes" id="UP000663608"/>
    </source>
</evidence>
<keyword evidence="3 7" id="KW-0812">Transmembrane</keyword>
<evidence type="ECO:0000256" key="7">
    <source>
        <dbReference type="SAM" id="Phobius"/>
    </source>
</evidence>
<dbReference type="PANTHER" id="PTHR30287:SF1">
    <property type="entry name" value="INNER MEMBRANE PROTEIN"/>
    <property type="match status" value="1"/>
</dbReference>
<reference evidence="10 11" key="1">
    <citation type="submission" date="2021-02" db="EMBL/GenBank/DDBJ databases">
        <title>Complete genome sequence of Lactococcus lactis strain K_LL004.</title>
        <authorList>
            <person name="Kim H.B."/>
        </authorList>
    </citation>
    <scope>NUCLEOTIDE SEQUENCE [LARGE SCALE GENOMIC DNA]</scope>
    <source>
        <strain evidence="10 11">K_LL004</strain>
    </source>
</reference>
<dbReference type="AlphaFoldDB" id="A0AA45QQP9"/>
<keyword evidence="2" id="KW-1003">Cell membrane</keyword>
<feature type="coiled-coil region" evidence="6">
    <location>
        <begin position="227"/>
        <end position="333"/>
    </location>
</feature>
<feature type="transmembrane region" description="Helical" evidence="7">
    <location>
        <begin position="770"/>
        <end position="789"/>
    </location>
</feature>
<evidence type="ECO:0000256" key="4">
    <source>
        <dbReference type="ARBA" id="ARBA00022989"/>
    </source>
</evidence>
<protein>
    <submittedName>
        <fullName evidence="10">FtsX-like permease family protein</fullName>
    </submittedName>
</protein>
<dbReference type="RefSeq" id="WP_205871499.1">
    <property type="nucleotide sequence ID" value="NZ_CP070872.1"/>
</dbReference>
<dbReference type="GO" id="GO:0005886">
    <property type="term" value="C:plasma membrane"/>
    <property type="evidence" value="ECO:0007669"/>
    <property type="project" value="UniProtKB-SubCell"/>
</dbReference>
<feature type="transmembrane region" description="Helical" evidence="7">
    <location>
        <begin position="21"/>
        <end position="38"/>
    </location>
</feature>
<sequence>MRKKTLNKEIRRSITGSLGRFLSIFSLMVLGVFAFVGLKVSGPDMRATAEHFYRQQQLADLTVTSSLGLDQSDQKFLKQTSGLKKIEFSYFQDVVIKDTHTSLRLFSQPDTLSTYQLMSGKMPQDSGEIALDYRFKADYHLGETLHFAAEAQDESRILRKDNFKIVGFVKSSEYVDKNTFGPTTVGTGQLNGYAVVPKNAFQSKVYMMARLSYKNLAGLSIYDEKYNQRLEQHQKQLETRLKQQGKSRLSELREKSQIELDEARQELAQQETILTHQENQLTEQKLQLEQAQARGVVMSATQTAQLQAAQKQLQEGKDTLKKGQEKLKSQQEKIDALSVPKYTVNSRKEGNPGYQSFIDDSTRIDTLSNIFPVVLFAIALLVSLTTMTRFVEEERSNLGLLKALGYKNAEIRKKFLIYGLVSSGAGALVGTILGHTFLPLAVFNAYTSSSTFSNLRLSFSLFWTIVAFLIAIACSVLPAYWVVAQELKEVPARLFLAKVPKAGSRIFLEHITFIWERMSFTYKVTARNLFRYKKRMLMTIFGVAGCTALLVMGFGIRDSISGLSTRQFDQILHYDMIAIKQDSTKKAAQKSLDKQLNSTDIQEKLPIAFENLTKKTGAANEVQTLNVIATSDETAFSRFVTLRERKSQDKLQLQKQGSVISEKLAEVLKVKVGDTFTAEDEDKKLHKIRVAGITEMYMGHYIFMNQTQYQQTFGRTFQSNAYLITLKNPSAKRIKDQSAAFMKLPAVKAVSQNSDLKTTINSFMHGINSVMFVLITCAILLAIVVIYNLTNINVSERIRELSTIKVLGFYDSEVTLYIYRETILLSFLGIGAGFGLGAFFHHFIISQLAPNQIMFAPGLYWTNLVISAAITFATTLALALVVHFKLRKVDMLGALKSVD</sequence>
<organism evidence="10 11">
    <name type="scientific">Lactococcus taiwanensis</name>
    <dbReference type="NCBI Taxonomy" id="1151742"/>
    <lineage>
        <taxon>Bacteria</taxon>
        <taxon>Bacillati</taxon>
        <taxon>Bacillota</taxon>
        <taxon>Bacilli</taxon>
        <taxon>Lactobacillales</taxon>
        <taxon>Streptococcaceae</taxon>
        <taxon>Lactococcus</taxon>
    </lineage>
</organism>
<dbReference type="EMBL" id="CP070872">
    <property type="protein sequence ID" value="QSE75930.1"/>
    <property type="molecule type" value="Genomic_DNA"/>
</dbReference>
<evidence type="ECO:0000256" key="1">
    <source>
        <dbReference type="ARBA" id="ARBA00004651"/>
    </source>
</evidence>
<feature type="transmembrane region" description="Helical" evidence="7">
    <location>
        <begin position="536"/>
        <end position="556"/>
    </location>
</feature>
<evidence type="ECO:0000256" key="5">
    <source>
        <dbReference type="ARBA" id="ARBA00023136"/>
    </source>
</evidence>
<keyword evidence="6" id="KW-0175">Coiled coil</keyword>
<dbReference type="Pfam" id="PF02687">
    <property type="entry name" value="FtsX"/>
    <property type="match status" value="2"/>
</dbReference>
<name>A0AA45QQP9_9LACT</name>
<evidence type="ECO:0000256" key="2">
    <source>
        <dbReference type="ARBA" id="ARBA00022475"/>
    </source>
</evidence>
<dbReference type="KEGG" id="lti:JW886_05455"/>
<dbReference type="InterPro" id="IPR025857">
    <property type="entry name" value="MacB_PCD"/>
</dbReference>
<accession>A0AA45QQP9</accession>
<dbReference type="PANTHER" id="PTHR30287">
    <property type="entry name" value="MEMBRANE COMPONENT OF PREDICTED ABC SUPERFAMILY METABOLITE UPTAKE TRANSPORTER"/>
    <property type="match status" value="1"/>
</dbReference>
<evidence type="ECO:0000313" key="10">
    <source>
        <dbReference type="EMBL" id="QSE75930.1"/>
    </source>
</evidence>
<feature type="transmembrane region" description="Helical" evidence="7">
    <location>
        <begin position="823"/>
        <end position="844"/>
    </location>
</feature>
<evidence type="ECO:0000259" key="9">
    <source>
        <dbReference type="Pfam" id="PF12704"/>
    </source>
</evidence>
<keyword evidence="5 7" id="KW-0472">Membrane</keyword>
<dbReference type="Pfam" id="PF12704">
    <property type="entry name" value="MacB_PCD"/>
    <property type="match status" value="1"/>
</dbReference>
<gene>
    <name evidence="10" type="ORF">JW886_05455</name>
</gene>
<dbReference type="InterPro" id="IPR003838">
    <property type="entry name" value="ABC3_permease_C"/>
</dbReference>
<feature type="transmembrane region" description="Helical" evidence="7">
    <location>
        <begin position="864"/>
        <end position="886"/>
    </location>
</feature>
<feature type="transmembrane region" description="Helical" evidence="7">
    <location>
        <begin position="415"/>
        <end position="441"/>
    </location>
</feature>
<evidence type="ECO:0000256" key="6">
    <source>
        <dbReference type="SAM" id="Coils"/>
    </source>
</evidence>
<feature type="domain" description="MacB-like periplasmic core" evidence="9">
    <location>
        <begin position="537"/>
        <end position="729"/>
    </location>
</feature>
<keyword evidence="11" id="KW-1185">Reference proteome</keyword>
<keyword evidence="4 7" id="KW-1133">Transmembrane helix</keyword>